<dbReference type="AlphaFoldDB" id="W4GN48"/>
<dbReference type="EMBL" id="KI913124">
    <property type="protein sequence ID" value="ETV81087.1"/>
    <property type="molecule type" value="Genomic_DNA"/>
</dbReference>
<dbReference type="OrthoDB" id="63894at2759"/>
<gene>
    <name evidence="1" type="ORF">H257_05700</name>
</gene>
<proteinExistence type="predicted"/>
<protein>
    <submittedName>
        <fullName evidence="1">Uncharacterized protein</fullName>
    </submittedName>
</protein>
<dbReference type="RefSeq" id="XP_009828945.1">
    <property type="nucleotide sequence ID" value="XM_009830643.1"/>
</dbReference>
<dbReference type="GeneID" id="20807696"/>
<name>W4GN48_APHAT</name>
<reference evidence="1" key="1">
    <citation type="submission" date="2013-12" db="EMBL/GenBank/DDBJ databases">
        <title>The Genome Sequence of Aphanomyces astaci APO3.</title>
        <authorList>
            <consortium name="The Broad Institute Genomics Platform"/>
            <person name="Russ C."/>
            <person name="Tyler B."/>
            <person name="van West P."/>
            <person name="Dieguez-Uribeondo J."/>
            <person name="Young S.K."/>
            <person name="Zeng Q."/>
            <person name="Gargeya S."/>
            <person name="Fitzgerald M."/>
            <person name="Abouelleil A."/>
            <person name="Alvarado L."/>
            <person name="Chapman S.B."/>
            <person name="Gainer-Dewar J."/>
            <person name="Goldberg J."/>
            <person name="Griggs A."/>
            <person name="Gujja S."/>
            <person name="Hansen M."/>
            <person name="Howarth C."/>
            <person name="Imamovic A."/>
            <person name="Ireland A."/>
            <person name="Larimer J."/>
            <person name="McCowan C."/>
            <person name="Murphy C."/>
            <person name="Pearson M."/>
            <person name="Poon T.W."/>
            <person name="Priest M."/>
            <person name="Roberts A."/>
            <person name="Saif S."/>
            <person name="Shea T."/>
            <person name="Sykes S."/>
            <person name="Wortman J."/>
            <person name="Nusbaum C."/>
            <person name="Birren B."/>
        </authorList>
    </citation>
    <scope>NUCLEOTIDE SEQUENCE [LARGE SCALE GENOMIC DNA]</scope>
    <source>
        <strain evidence="1">APO3</strain>
    </source>
</reference>
<evidence type="ECO:0000313" key="1">
    <source>
        <dbReference type="EMBL" id="ETV81087.1"/>
    </source>
</evidence>
<accession>W4GN48</accession>
<sequence>MMAAKDMKDDSAVVLILSKVKFPSSTDLYRAQVTATKGSLPITVWIESLRSKQQWECDISCFDDHKPLTAGYALPSEMVFSALMSVLTSSSKRARGDHPPVNSEHFEVDLKPATGDNPDGRLSLQLALQAFVGLRAEYTFEMIRRQKQPLDALRSQLFAVQESVDELKAHTKNIATHLPIPSPQIEWLHVGTAASTPSGAVVQWPTHVRLPQDLACFVDEEATTLTVQRSGLYHIQVAGSCPSSAGRLELIVDDVKVAVADAIKQDNRSKNKTRLHLFHATPLDANARLRIVVASAACDHSKCAGEACKKVKLGNDAQLYVYALGYHDNATNQHDTDSSDGYSD</sequence>
<organism evidence="1">
    <name type="scientific">Aphanomyces astaci</name>
    <name type="common">Crayfish plague agent</name>
    <dbReference type="NCBI Taxonomy" id="112090"/>
    <lineage>
        <taxon>Eukaryota</taxon>
        <taxon>Sar</taxon>
        <taxon>Stramenopiles</taxon>
        <taxon>Oomycota</taxon>
        <taxon>Saprolegniomycetes</taxon>
        <taxon>Saprolegniales</taxon>
        <taxon>Verrucalvaceae</taxon>
        <taxon>Aphanomyces</taxon>
    </lineage>
</organism>
<dbReference type="VEuPathDB" id="FungiDB:H257_05700"/>